<evidence type="ECO:0000313" key="1">
    <source>
        <dbReference type="EMBL" id="GAF85943.1"/>
    </source>
</evidence>
<sequence>MSCNNDIVKQIMEDTINNILAPQDTVHPVENTSTVETAPPPPAALSLFGPLHNAEHTLEHVAAR</sequence>
<reference evidence="1" key="1">
    <citation type="journal article" date="2014" name="Front. Microbiol.">
        <title>High frequency of phylogenetically diverse reductive dehalogenase-homologous genes in deep subseafloor sedimentary metagenomes.</title>
        <authorList>
            <person name="Kawai M."/>
            <person name="Futagami T."/>
            <person name="Toyoda A."/>
            <person name="Takaki Y."/>
            <person name="Nishi S."/>
            <person name="Hori S."/>
            <person name="Arai W."/>
            <person name="Tsubouchi T."/>
            <person name="Morono Y."/>
            <person name="Uchiyama I."/>
            <person name="Ito T."/>
            <person name="Fujiyama A."/>
            <person name="Inagaki F."/>
            <person name="Takami H."/>
        </authorList>
    </citation>
    <scope>NUCLEOTIDE SEQUENCE</scope>
    <source>
        <strain evidence="1">Expedition CK06-06</strain>
    </source>
</reference>
<proteinExistence type="predicted"/>
<protein>
    <submittedName>
        <fullName evidence="1">Uncharacterized protein</fullName>
    </submittedName>
</protein>
<dbReference type="AlphaFoldDB" id="X0SXN0"/>
<gene>
    <name evidence="1" type="ORF">S01H1_30550</name>
</gene>
<dbReference type="EMBL" id="BARS01018808">
    <property type="protein sequence ID" value="GAF85943.1"/>
    <property type="molecule type" value="Genomic_DNA"/>
</dbReference>
<comment type="caution">
    <text evidence="1">The sequence shown here is derived from an EMBL/GenBank/DDBJ whole genome shotgun (WGS) entry which is preliminary data.</text>
</comment>
<organism evidence="1">
    <name type="scientific">marine sediment metagenome</name>
    <dbReference type="NCBI Taxonomy" id="412755"/>
    <lineage>
        <taxon>unclassified sequences</taxon>
        <taxon>metagenomes</taxon>
        <taxon>ecological metagenomes</taxon>
    </lineage>
</organism>
<feature type="non-terminal residue" evidence="1">
    <location>
        <position position="64"/>
    </location>
</feature>
<accession>X0SXN0</accession>
<name>X0SXN0_9ZZZZ</name>